<keyword evidence="6" id="KW-1185">Reference proteome</keyword>
<proteinExistence type="inferred from homology"/>
<evidence type="ECO:0000313" key="6">
    <source>
        <dbReference type="Proteomes" id="UP001652661"/>
    </source>
</evidence>
<protein>
    <submittedName>
        <fullName evidence="7">Intraflagellar transport protein 57 homolog</fullName>
    </submittedName>
</protein>
<dbReference type="PANTHER" id="PTHR16011">
    <property type="entry name" value="IFT57/HIPPI"/>
    <property type="match status" value="1"/>
</dbReference>
<sequence length="408" mass="47428">MQQEEGAAEKTQQQLQNFQSDDLLEKLKLLNYEKHLLKEFKLKPLSRFYFVKATNPGEQFYMFTLICWWLSKKLGKDMERPQEYDDPNTVAAKIIQMLEEIDVPVDFQPNKLIRGAGPICLMVLDVLSTQACKVAKVGFQRLHIAQEEEFLGDYLEDNAEIILEKLEDEQNAAALSDDSDMELEAHNFRQLNWLNRPQKKSIGDVNLDERNQELDARLSDHQEWHLELERVLPHLKVFVKADARDWRTHITQMDAFRSNIAEASETTQAQLKKLHSEFTFSLEKVESREKHLNNELQPLIQQFKELSIELSTIQYAQNQLQEDTEKQTAQLSEVMMEQELKKEEMERRGQVMSDGSSVQQIKKSIAKLKEDIAQLNLEVALLVHAHDQDIVVRQLLSDQQTTDLANNP</sequence>
<dbReference type="Pfam" id="PF10498">
    <property type="entry name" value="IFT57"/>
    <property type="match status" value="1"/>
</dbReference>
<evidence type="ECO:0000256" key="4">
    <source>
        <dbReference type="ARBA" id="ARBA00023273"/>
    </source>
</evidence>
<dbReference type="GO" id="GO:0005815">
    <property type="term" value="C:microtubule organizing center"/>
    <property type="evidence" value="ECO:0007669"/>
    <property type="project" value="TreeGrafter"/>
</dbReference>
<dbReference type="GO" id="GO:0030992">
    <property type="term" value="C:intraciliary transport particle B"/>
    <property type="evidence" value="ECO:0007669"/>
    <property type="project" value="TreeGrafter"/>
</dbReference>
<reference evidence="7" key="2">
    <citation type="submission" date="2025-08" db="UniProtKB">
        <authorList>
            <consortium name="RefSeq"/>
        </authorList>
    </citation>
    <scope>IDENTIFICATION</scope>
    <source>
        <strain evidence="7">14028-0561.14</strain>
        <tissue evidence="7">Whole fly</tissue>
    </source>
</reference>
<comment type="similarity">
    <text evidence="2">Belongs to the IFT57 family.</text>
</comment>
<dbReference type="GO" id="GO:0042073">
    <property type="term" value="P:intraciliary transport"/>
    <property type="evidence" value="ECO:0007669"/>
    <property type="project" value="TreeGrafter"/>
</dbReference>
<feature type="coiled-coil region" evidence="5">
    <location>
        <begin position="328"/>
        <end position="385"/>
    </location>
</feature>
<organism evidence="6 7">
    <name type="scientific">Drosophila kikkawai</name>
    <name type="common">Fruit fly</name>
    <dbReference type="NCBI Taxonomy" id="30033"/>
    <lineage>
        <taxon>Eukaryota</taxon>
        <taxon>Metazoa</taxon>
        <taxon>Ecdysozoa</taxon>
        <taxon>Arthropoda</taxon>
        <taxon>Hexapoda</taxon>
        <taxon>Insecta</taxon>
        <taxon>Pterygota</taxon>
        <taxon>Neoptera</taxon>
        <taxon>Endopterygota</taxon>
        <taxon>Diptera</taxon>
        <taxon>Brachycera</taxon>
        <taxon>Muscomorpha</taxon>
        <taxon>Ephydroidea</taxon>
        <taxon>Drosophilidae</taxon>
        <taxon>Drosophila</taxon>
        <taxon>Sophophora</taxon>
    </lineage>
</organism>
<comment type="subcellular location">
    <subcellularLocation>
        <location evidence="1">Cell projection</location>
        <location evidence="1">Cilium</location>
    </subcellularLocation>
</comment>
<keyword evidence="3" id="KW-0969">Cilium</keyword>
<accession>A0A6P4JUP9</accession>
<dbReference type="AlphaFoldDB" id="A0A6P4JUP9"/>
<dbReference type="RefSeq" id="XP_017038379.1">
    <property type="nucleotide sequence ID" value="XM_017182890.3"/>
</dbReference>
<dbReference type="GO" id="GO:1905515">
    <property type="term" value="P:non-motile cilium assembly"/>
    <property type="evidence" value="ECO:0007669"/>
    <property type="project" value="TreeGrafter"/>
</dbReference>
<evidence type="ECO:0000256" key="3">
    <source>
        <dbReference type="ARBA" id="ARBA00023069"/>
    </source>
</evidence>
<dbReference type="OMA" id="VHAHDQD"/>
<dbReference type="GO" id="GO:0005794">
    <property type="term" value="C:Golgi apparatus"/>
    <property type="evidence" value="ECO:0007669"/>
    <property type="project" value="TreeGrafter"/>
</dbReference>
<dbReference type="PANTHER" id="PTHR16011:SF0">
    <property type="entry name" value="INTRAFLAGELLAR TRANSPORT PROTEIN 57 HOMOLOG"/>
    <property type="match status" value="1"/>
</dbReference>
<dbReference type="GO" id="GO:0005929">
    <property type="term" value="C:cilium"/>
    <property type="evidence" value="ECO:0007669"/>
    <property type="project" value="UniProtKB-SubCell"/>
</dbReference>
<dbReference type="Proteomes" id="UP001652661">
    <property type="component" value="Chromosome 2L"/>
</dbReference>
<keyword evidence="5" id="KW-0175">Coiled coil</keyword>
<reference evidence="6" key="1">
    <citation type="submission" date="2025-05" db="UniProtKB">
        <authorList>
            <consortium name="RefSeq"/>
        </authorList>
    </citation>
    <scope>NUCLEOTIDE SEQUENCE [LARGE SCALE GENOMIC DNA]</scope>
    <source>
        <strain evidence="6">14028-0561.14</strain>
    </source>
</reference>
<evidence type="ECO:0000313" key="7">
    <source>
        <dbReference type="RefSeq" id="XP_017038379.1"/>
    </source>
</evidence>
<evidence type="ECO:0000256" key="1">
    <source>
        <dbReference type="ARBA" id="ARBA00004138"/>
    </source>
</evidence>
<gene>
    <name evidence="7" type="primary">IFT57</name>
</gene>
<evidence type="ECO:0000256" key="5">
    <source>
        <dbReference type="SAM" id="Coils"/>
    </source>
</evidence>
<dbReference type="OrthoDB" id="423881at2759"/>
<name>A0A6P4JUP9_DROKI</name>
<keyword evidence="4" id="KW-0966">Cell projection</keyword>
<dbReference type="InterPro" id="IPR019530">
    <property type="entry name" value="Intra-flagellar_transport_57"/>
</dbReference>
<evidence type="ECO:0000256" key="2">
    <source>
        <dbReference type="ARBA" id="ARBA00009415"/>
    </source>
</evidence>